<dbReference type="EMBL" id="CP018477">
    <property type="protein sequence ID" value="ASV74340.1"/>
    <property type="molecule type" value="Genomic_DNA"/>
</dbReference>
<evidence type="ECO:0000256" key="3">
    <source>
        <dbReference type="ARBA" id="ARBA00022457"/>
    </source>
</evidence>
<keyword evidence="20" id="KW-1185">Reference proteome</keyword>
<dbReference type="PRINTS" id="PR00502">
    <property type="entry name" value="NUDIXFAMILY"/>
</dbReference>
<evidence type="ECO:0000256" key="13">
    <source>
        <dbReference type="ARBA" id="ARBA00040794"/>
    </source>
</evidence>
<dbReference type="GO" id="GO:0006281">
    <property type="term" value="P:DNA repair"/>
    <property type="evidence" value="ECO:0007669"/>
    <property type="project" value="UniProtKB-KW"/>
</dbReference>
<comment type="cofactor">
    <cofactor evidence="1">
        <name>Mg(2+)</name>
        <dbReference type="ChEBI" id="CHEBI:18420"/>
    </cofactor>
</comment>
<dbReference type="GO" id="GO:0044716">
    <property type="term" value="F:8-oxo-GDP phosphatase activity"/>
    <property type="evidence" value="ECO:0007669"/>
    <property type="project" value="TreeGrafter"/>
</dbReference>
<evidence type="ECO:0000256" key="1">
    <source>
        <dbReference type="ARBA" id="ARBA00001946"/>
    </source>
</evidence>
<dbReference type="PROSITE" id="PS00893">
    <property type="entry name" value="NUDIX_BOX"/>
    <property type="match status" value="1"/>
</dbReference>
<dbReference type="InterPro" id="IPR047127">
    <property type="entry name" value="MutT-like"/>
</dbReference>
<evidence type="ECO:0000256" key="8">
    <source>
        <dbReference type="ARBA" id="ARBA00022842"/>
    </source>
</evidence>
<dbReference type="KEGG" id="ttf:THTE_1738"/>
<dbReference type="RefSeq" id="WP_095416802.1">
    <property type="nucleotide sequence ID" value="NZ_CP018477.1"/>
</dbReference>
<dbReference type="GO" id="GO:0008413">
    <property type="term" value="F:8-oxo-7,8-dihydroguanosine triphosphate pyrophosphatase activity"/>
    <property type="evidence" value="ECO:0007669"/>
    <property type="project" value="TreeGrafter"/>
</dbReference>
<evidence type="ECO:0000256" key="4">
    <source>
        <dbReference type="ARBA" id="ARBA00022705"/>
    </source>
</evidence>
<evidence type="ECO:0000256" key="2">
    <source>
        <dbReference type="ARBA" id="ARBA00005582"/>
    </source>
</evidence>
<evidence type="ECO:0000256" key="16">
    <source>
        <dbReference type="ARBA" id="ARBA00042798"/>
    </source>
</evidence>
<comment type="similarity">
    <text evidence="2 17">Belongs to the Nudix hydrolase family.</text>
</comment>
<evidence type="ECO:0000256" key="11">
    <source>
        <dbReference type="ARBA" id="ARBA00036904"/>
    </source>
</evidence>
<comment type="catalytic activity">
    <reaction evidence="10">
        <text>8-oxo-dGTP + H2O = 8-oxo-dGMP + diphosphate + H(+)</text>
        <dbReference type="Rhea" id="RHEA:31575"/>
        <dbReference type="ChEBI" id="CHEBI:15377"/>
        <dbReference type="ChEBI" id="CHEBI:15378"/>
        <dbReference type="ChEBI" id="CHEBI:33019"/>
        <dbReference type="ChEBI" id="CHEBI:63224"/>
        <dbReference type="ChEBI" id="CHEBI:77896"/>
        <dbReference type="EC" id="3.6.1.55"/>
    </reaction>
</comment>
<evidence type="ECO:0000259" key="18">
    <source>
        <dbReference type="PROSITE" id="PS51462"/>
    </source>
</evidence>
<dbReference type="PROSITE" id="PS51462">
    <property type="entry name" value="NUDIX"/>
    <property type="match status" value="1"/>
</dbReference>
<proteinExistence type="inferred from homology"/>
<dbReference type="OrthoDB" id="283531at2"/>
<dbReference type="InterPro" id="IPR000086">
    <property type="entry name" value="NUDIX_hydrolase_dom"/>
</dbReference>
<comment type="catalytic activity">
    <reaction evidence="11">
        <text>8-oxo-GTP + H2O = 8-oxo-GMP + diphosphate + H(+)</text>
        <dbReference type="Rhea" id="RHEA:67616"/>
        <dbReference type="ChEBI" id="CHEBI:15377"/>
        <dbReference type="ChEBI" id="CHEBI:15378"/>
        <dbReference type="ChEBI" id="CHEBI:33019"/>
        <dbReference type="ChEBI" id="CHEBI:143553"/>
        <dbReference type="ChEBI" id="CHEBI:145694"/>
    </reaction>
</comment>
<dbReference type="Gene3D" id="3.90.79.10">
    <property type="entry name" value="Nucleoside Triphosphate Pyrophosphohydrolase"/>
    <property type="match status" value="1"/>
</dbReference>
<evidence type="ECO:0000256" key="9">
    <source>
        <dbReference type="ARBA" id="ARBA00023204"/>
    </source>
</evidence>
<keyword evidence="3" id="KW-0515">Mutator protein</keyword>
<keyword evidence="6" id="KW-0227">DNA damage</keyword>
<evidence type="ECO:0000256" key="14">
    <source>
        <dbReference type="ARBA" id="ARBA00041592"/>
    </source>
</evidence>
<dbReference type="InterPro" id="IPR020084">
    <property type="entry name" value="NUDIX_hydrolase_CS"/>
</dbReference>
<dbReference type="SUPFAM" id="SSF55811">
    <property type="entry name" value="Nudix"/>
    <property type="match status" value="1"/>
</dbReference>
<dbReference type="GO" id="GO:0006260">
    <property type="term" value="P:DNA replication"/>
    <property type="evidence" value="ECO:0007669"/>
    <property type="project" value="UniProtKB-KW"/>
</dbReference>
<evidence type="ECO:0000313" key="20">
    <source>
        <dbReference type="Proteomes" id="UP000215086"/>
    </source>
</evidence>
<protein>
    <recommendedName>
        <fullName evidence="13">8-oxo-dGTP diphosphatase</fullName>
        <ecNumber evidence="12">3.6.1.55</ecNumber>
    </recommendedName>
    <alternativeName>
        <fullName evidence="16">7,8-dihydro-8-oxoguanine-triphosphatase</fullName>
    </alternativeName>
    <alternativeName>
        <fullName evidence="15">Mutator protein MutT</fullName>
    </alternativeName>
    <alternativeName>
        <fullName evidence="14">dGTP pyrophosphohydrolase</fullName>
    </alternativeName>
</protein>
<dbReference type="GO" id="GO:0046872">
    <property type="term" value="F:metal ion binding"/>
    <property type="evidence" value="ECO:0007669"/>
    <property type="project" value="UniProtKB-KW"/>
</dbReference>
<evidence type="ECO:0000256" key="5">
    <source>
        <dbReference type="ARBA" id="ARBA00022723"/>
    </source>
</evidence>
<dbReference type="PANTHER" id="PTHR47707:SF1">
    <property type="entry name" value="NUDIX HYDROLASE FAMILY PROTEIN"/>
    <property type="match status" value="1"/>
</dbReference>
<evidence type="ECO:0000256" key="7">
    <source>
        <dbReference type="ARBA" id="ARBA00022801"/>
    </source>
</evidence>
<keyword evidence="9" id="KW-0234">DNA repair</keyword>
<keyword evidence="8" id="KW-0460">Magnesium</keyword>
<dbReference type="EC" id="3.6.1.55" evidence="12"/>
<evidence type="ECO:0000256" key="6">
    <source>
        <dbReference type="ARBA" id="ARBA00022763"/>
    </source>
</evidence>
<dbReference type="Proteomes" id="UP000215086">
    <property type="component" value="Chromosome"/>
</dbReference>
<dbReference type="InterPro" id="IPR015797">
    <property type="entry name" value="NUDIX_hydrolase-like_dom_sf"/>
</dbReference>
<keyword evidence="5" id="KW-0479">Metal-binding</keyword>
<keyword evidence="4" id="KW-0235">DNA replication</keyword>
<evidence type="ECO:0000313" key="19">
    <source>
        <dbReference type="EMBL" id="ASV74340.1"/>
    </source>
</evidence>
<evidence type="ECO:0000256" key="10">
    <source>
        <dbReference type="ARBA" id="ARBA00035861"/>
    </source>
</evidence>
<sequence>MVAVVARRSRLLLIRRSDQVSAPGKFCFPGGAIEEGETEEEAVVRELREELGVRVQPVRRVWESCTEWGVHLSWWQSRLADDAPIVPNAAEVSHIGWYTIPEILGLSDLLSSNRQFLQKVLAGDIQLDLEP</sequence>
<feature type="domain" description="Nudix hydrolase" evidence="18">
    <location>
        <begin position="1"/>
        <end position="122"/>
    </location>
</feature>
<evidence type="ECO:0000256" key="15">
    <source>
        <dbReference type="ARBA" id="ARBA00041979"/>
    </source>
</evidence>
<organism evidence="19 20">
    <name type="scientific">Thermogutta terrifontis</name>
    <dbReference type="NCBI Taxonomy" id="1331910"/>
    <lineage>
        <taxon>Bacteria</taxon>
        <taxon>Pseudomonadati</taxon>
        <taxon>Planctomycetota</taxon>
        <taxon>Planctomycetia</taxon>
        <taxon>Pirellulales</taxon>
        <taxon>Thermoguttaceae</taxon>
        <taxon>Thermogutta</taxon>
    </lineage>
</organism>
<dbReference type="Pfam" id="PF00293">
    <property type="entry name" value="NUDIX"/>
    <property type="match status" value="1"/>
</dbReference>
<reference evidence="19 20" key="1">
    <citation type="journal article" name="Front. Microbiol.">
        <title>Sugar Metabolism of the First Thermophilic Planctomycete Thermogutta terrifontis: Comparative Genomic and Transcriptomic Approaches.</title>
        <authorList>
            <person name="Elcheninov A.G."/>
            <person name="Menzel P."/>
            <person name="Gudbergsdottir S.R."/>
            <person name="Slesarev A.I."/>
            <person name="Kadnikov V.V."/>
            <person name="Krogh A."/>
            <person name="Bonch-Osmolovskaya E.A."/>
            <person name="Peng X."/>
            <person name="Kublanov I.V."/>
        </authorList>
    </citation>
    <scope>NUCLEOTIDE SEQUENCE [LARGE SCALE GENOMIC DNA]</scope>
    <source>
        <strain evidence="19 20">R1</strain>
    </source>
</reference>
<dbReference type="AlphaFoldDB" id="A0A286REG1"/>
<dbReference type="PANTHER" id="PTHR47707">
    <property type="entry name" value="8-OXO-DGTP DIPHOSPHATASE"/>
    <property type="match status" value="1"/>
</dbReference>
<evidence type="ECO:0000256" key="12">
    <source>
        <dbReference type="ARBA" id="ARBA00038905"/>
    </source>
</evidence>
<evidence type="ECO:0000256" key="17">
    <source>
        <dbReference type="RuleBase" id="RU003476"/>
    </source>
</evidence>
<dbReference type="GO" id="GO:0035539">
    <property type="term" value="F:8-oxo-7,8-dihydrodeoxyguanosine triphosphate pyrophosphatase activity"/>
    <property type="evidence" value="ECO:0007669"/>
    <property type="project" value="UniProtKB-EC"/>
</dbReference>
<dbReference type="GO" id="GO:0044715">
    <property type="term" value="F:8-oxo-dGDP phosphatase activity"/>
    <property type="evidence" value="ECO:0007669"/>
    <property type="project" value="TreeGrafter"/>
</dbReference>
<name>A0A286REG1_9BACT</name>
<keyword evidence="7 17" id="KW-0378">Hydrolase</keyword>
<gene>
    <name evidence="19" type="ORF">THTE_1738</name>
</gene>
<dbReference type="InterPro" id="IPR020476">
    <property type="entry name" value="Nudix_hydrolase"/>
</dbReference>
<accession>A0A286REG1</accession>